<organism evidence="2 3">
    <name type="scientific">Sphingomicrobium lutaoense</name>
    <dbReference type="NCBI Taxonomy" id="515949"/>
    <lineage>
        <taxon>Bacteria</taxon>
        <taxon>Pseudomonadati</taxon>
        <taxon>Pseudomonadota</taxon>
        <taxon>Alphaproteobacteria</taxon>
        <taxon>Sphingomonadales</taxon>
        <taxon>Sphingomonadaceae</taxon>
        <taxon>Sphingomicrobium</taxon>
    </lineage>
</organism>
<accession>A0A839YYT3</accession>
<dbReference type="Pfam" id="PF00582">
    <property type="entry name" value="Usp"/>
    <property type="match status" value="1"/>
</dbReference>
<dbReference type="Gene3D" id="3.40.50.12370">
    <property type="match status" value="1"/>
</dbReference>
<sequence length="152" mass="16234">MSNTYLVIMKEAPEARLALRFAARRAAKTDRKVEVLAVVEPQDFAAWGGVQAAMEEEERLRLEATIASTVGELVEETGVKPKITVRSGDSIKVICKEIAERDDVAALVLGAAPGANPGPIVKYFTGEGAGDLPCPVLLIPGGMDDDRIEELS</sequence>
<name>A0A839YYT3_9SPHN</name>
<feature type="domain" description="UspA" evidence="1">
    <location>
        <begin position="5"/>
        <end position="139"/>
    </location>
</feature>
<gene>
    <name evidence="2" type="ORF">FHS50_001322</name>
</gene>
<proteinExistence type="predicted"/>
<protein>
    <submittedName>
        <fullName evidence="2">Nucleotide-binding universal stress UspA family protein</fullName>
    </submittedName>
</protein>
<evidence type="ECO:0000313" key="2">
    <source>
        <dbReference type="EMBL" id="MBB3764299.1"/>
    </source>
</evidence>
<keyword evidence="3" id="KW-1185">Reference proteome</keyword>
<dbReference type="EMBL" id="JACICF010000001">
    <property type="protein sequence ID" value="MBB3764299.1"/>
    <property type="molecule type" value="Genomic_DNA"/>
</dbReference>
<reference evidence="2 3" key="1">
    <citation type="submission" date="2020-08" db="EMBL/GenBank/DDBJ databases">
        <title>Genomic Encyclopedia of Type Strains, Phase IV (KMG-IV): sequencing the most valuable type-strain genomes for metagenomic binning, comparative biology and taxonomic classification.</title>
        <authorList>
            <person name="Goeker M."/>
        </authorList>
    </citation>
    <scope>NUCLEOTIDE SEQUENCE [LARGE SCALE GENOMIC DNA]</scope>
    <source>
        <strain evidence="2 3">DSM 24194</strain>
    </source>
</reference>
<dbReference type="AlphaFoldDB" id="A0A839YYT3"/>
<dbReference type="InterPro" id="IPR006016">
    <property type="entry name" value="UspA"/>
</dbReference>
<evidence type="ECO:0000259" key="1">
    <source>
        <dbReference type="Pfam" id="PF00582"/>
    </source>
</evidence>
<dbReference type="SUPFAM" id="SSF52402">
    <property type="entry name" value="Adenine nucleotide alpha hydrolases-like"/>
    <property type="match status" value="1"/>
</dbReference>
<dbReference type="Proteomes" id="UP000578569">
    <property type="component" value="Unassembled WGS sequence"/>
</dbReference>
<comment type="caution">
    <text evidence="2">The sequence shown here is derived from an EMBL/GenBank/DDBJ whole genome shotgun (WGS) entry which is preliminary data.</text>
</comment>
<evidence type="ECO:0000313" key="3">
    <source>
        <dbReference type="Proteomes" id="UP000578569"/>
    </source>
</evidence>